<feature type="transmembrane region" description="Helical" evidence="1">
    <location>
        <begin position="9"/>
        <end position="29"/>
    </location>
</feature>
<dbReference type="OrthoDB" id="6658731at2"/>
<reference evidence="4" key="4">
    <citation type="submission" date="2003-10" db="EMBL/GenBank/DDBJ databases">
        <title>The complete genome sequence of the alkaliphilic Bacillus clausii KSM-K16.</title>
        <authorList>
            <person name="Takaki Y."/>
            <person name="Kageyama Y."/>
            <person name="Shimamura S."/>
            <person name="Suzuki H."/>
            <person name="Nishi S."/>
            <person name="Hatada Y."/>
            <person name="Kawai S."/>
            <person name="Ito S."/>
            <person name="Horikoshi K."/>
        </authorList>
    </citation>
    <scope>NUCLEOTIDE SEQUENCE [LARGE SCALE GENOMIC DNA]</scope>
    <source>
        <strain evidence="4">KSM-K16</strain>
    </source>
</reference>
<reference evidence="3 4" key="3">
    <citation type="journal article" date="1997" name="Protein Eng.">
        <title>High-resolution crystal structure of M-protease: phylogeny aided analysis of the high-alkaline adaptation mechanism.</title>
        <authorList>
            <person name="Shirai T."/>
            <person name="Suzuki A."/>
            <person name="Yamane T."/>
            <person name="Ashida T."/>
            <person name="Kobayashi T."/>
            <person name="Ito S."/>
        </authorList>
    </citation>
    <scope>NUCLEOTIDE SEQUENCE [LARGE SCALE GENOMIC DNA]</scope>
    <source>
        <strain evidence="3 4">KSM-K16</strain>
    </source>
</reference>
<dbReference type="Pfam" id="PF06713">
    <property type="entry name" value="bPH_4"/>
    <property type="match status" value="1"/>
</dbReference>
<reference evidence="3 4" key="1">
    <citation type="journal article" date="1994" name="J. Ferment. Bioeng.">
        <title>Molecular cloning and nucleotide sequence of the gene for an alkaline protease from the alkalophilic Bacillus sp. KSM-K16.</title>
        <authorList>
            <person name="Hakamada Y."/>
            <person name="Kobayashi T."/>
            <person name="Hitomi J."/>
            <person name="Kawai S."/>
            <person name="Ito S."/>
        </authorList>
    </citation>
    <scope>NUCLEOTIDE SEQUENCE [LARGE SCALE GENOMIC DNA]</scope>
    <source>
        <strain evidence="3 4">KSM-K16</strain>
    </source>
</reference>
<keyword evidence="1" id="KW-0812">Transmembrane</keyword>
<dbReference type="HOGENOM" id="CLU_129146_3_0_9"/>
<keyword evidence="1" id="KW-0472">Membrane</keyword>
<keyword evidence="4" id="KW-1185">Reference proteome</keyword>
<reference evidence="3 4" key="2">
    <citation type="journal article" date="1995" name="Appl. Microbiol. Biotechnol.">
        <title>Purification and properties of an alkaline protease from alkalophilic Bacillus sp. KSM-K16.</title>
        <authorList>
            <person name="Kobayashi T."/>
            <person name="Hakamada Y."/>
            <person name="Adachi S."/>
            <person name="Hitomi J."/>
            <person name="Yoshimatsu T."/>
            <person name="Koike K."/>
            <person name="Kawai S."/>
            <person name="Ito S."/>
        </authorList>
    </citation>
    <scope>NUCLEOTIDE SEQUENCE [LARGE SCALE GENOMIC DNA]</scope>
    <source>
        <strain evidence="3 4">KSM-K16</strain>
    </source>
</reference>
<dbReference type="Proteomes" id="UP000001168">
    <property type="component" value="Chromosome"/>
</dbReference>
<evidence type="ECO:0000256" key="1">
    <source>
        <dbReference type="SAM" id="Phobius"/>
    </source>
</evidence>
<gene>
    <name evidence="3" type="ordered locus">ABC0196</name>
</gene>
<dbReference type="STRING" id="66692.ABC0196"/>
<dbReference type="AlphaFoldDB" id="Q5WLL6"/>
<proteinExistence type="predicted"/>
<dbReference type="InterPro" id="IPR009589">
    <property type="entry name" value="PH_YyaB-like"/>
</dbReference>
<feature type="domain" description="Uncharacterized protein YyaB-like PH" evidence="2">
    <location>
        <begin position="65"/>
        <end position="138"/>
    </location>
</feature>
<name>Q5WLL6_SHOC1</name>
<sequence length="145" mass="16690">MYFPSKKGVGMTICCFATAIVFIIMPLFFPDQLAFILPPFLNHQIVKALITLPIAFFVLWIWGRTGYTLSGSRLKIVYGPIRKTIDIHDIRTIRSKIDPFIDPALSMDKIEINYGQFETISISPKRKDEFISKLLEKNPNIKMLH</sequence>
<evidence type="ECO:0000313" key="3">
    <source>
        <dbReference type="EMBL" id="BAD62739.1"/>
    </source>
</evidence>
<dbReference type="RefSeq" id="WP_011245059.1">
    <property type="nucleotide sequence ID" value="NC_006582.1"/>
</dbReference>
<reference evidence="3 4" key="5">
    <citation type="journal article" date="2007" name="Extremophiles">
        <title>Intragenomic diversity of the V1 regions of 16S rRNA genes in high-alkaline protease-producing Bacillus clausii spp.</title>
        <authorList>
            <person name="Kageyama Y."/>
            <person name="Takaki Y."/>
            <person name="Shimamura S."/>
            <person name="Nishi S."/>
            <person name="Nogi Y."/>
            <person name="Uchimura K."/>
            <person name="Kobayashi T."/>
            <person name="Hitomi J."/>
            <person name="Ozaki K."/>
            <person name="Kawai S."/>
            <person name="Ito S."/>
            <person name="Horikoshi K."/>
        </authorList>
    </citation>
    <scope>NUCLEOTIDE SEQUENCE [LARGE SCALE GENOMIC DNA]</scope>
    <source>
        <strain evidence="3 4">KSM-K16</strain>
    </source>
</reference>
<evidence type="ECO:0000313" key="4">
    <source>
        <dbReference type="Proteomes" id="UP000001168"/>
    </source>
</evidence>
<dbReference type="KEGG" id="bcl:ABC0196"/>
<protein>
    <recommendedName>
        <fullName evidence="2">Uncharacterized protein YyaB-like PH domain-containing protein</fullName>
    </recommendedName>
</protein>
<dbReference type="eggNOG" id="COG3428">
    <property type="taxonomic scope" value="Bacteria"/>
</dbReference>
<dbReference type="EMBL" id="AP006627">
    <property type="protein sequence ID" value="BAD62739.1"/>
    <property type="molecule type" value="Genomic_DNA"/>
</dbReference>
<organism evidence="3 4">
    <name type="scientific">Shouchella clausii (strain KSM-K16)</name>
    <name type="common">Alkalihalobacillus clausii</name>
    <dbReference type="NCBI Taxonomy" id="66692"/>
    <lineage>
        <taxon>Bacteria</taxon>
        <taxon>Bacillati</taxon>
        <taxon>Bacillota</taxon>
        <taxon>Bacilli</taxon>
        <taxon>Bacillales</taxon>
        <taxon>Bacillaceae</taxon>
        <taxon>Shouchella</taxon>
    </lineage>
</organism>
<dbReference type="GO" id="GO:0030153">
    <property type="term" value="P:bacteriocin immunity"/>
    <property type="evidence" value="ECO:0007669"/>
    <property type="project" value="InterPro"/>
</dbReference>
<keyword evidence="1" id="KW-1133">Transmembrane helix</keyword>
<evidence type="ECO:0000259" key="2">
    <source>
        <dbReference type="Pfam" id="PF06713"/>
    </source>
</evidence>
<feature type="transmembrane region" description="Helical" evidence="1">
    <location>
        <begin position="41"/>
        <end position="63"/>
    </location>
</feature>
<accession>Q5WLL6</accession>